<organism evidence="3 4">
    <name type="scientific">Sedimentibacter saalensis</name>
    <dbReference type="NCBI Taxonomy" id="130788"/>
    <lineage>
        <taxon>Bacteria</taxon>
        <taxon>Bacillati</taxon>
        <taxon>Bacillota</taxon>
        <taxon>Tissierellia</taxon>
        <taxon>Sedimentibacter</taxon>
    </lineage>
</organism>
<protein>
    <recommendedName>
        <fullName evidence="5">DUF434 domain-containing protein</fullName>
    </recommendedName>
</protein>
<evidence type="ECO:0008006" key="5">
    <source>
        <dbReference type="Google" id="ProtNLM"/>
    </source>
</evidence>
<evidence type="ECO:0000313" key="3">
    <source>
        <dbReference type="EMBL" id="TWH80422.1"/>
    </source>
</evidence>
<proteinExistence type="predicted"/>
<dbReference type="Pfam" id="PF18481">
    <property type="entry name" value="DUF5616"/>
    <property type="match status" value="1"/>
</dbReference>
<dbReference type="AlphaFoldDB" id="A0A562JB63"/>
<dbReference type="Proteomes" id="UP000315343">
    <property type="component" value="Unassembled WGS sequence"/>
</dbReference>
<comment type="caution">
    <text evidence="3">The sequence shown here is derived from an EMBL/GenBank/DDBJ whole genome shotgun (WGS) entry which is preliminary data.</text>
</comment>
<sequence>MKKKAGKHLSLKTVKRGFDPEDIRNFSPENIKKLTIAQEEVQWLLDRGYKIKPIIELVGNHNQFSLRARTALQRATSSTDECEKRKFTMLSLDHAKEGCLFIDGFNLIITLEVALSGSPVLLGKDGVLRDLAGLRGTYKLIDKTDIALELIGKTLKELSVPNVKFYLDSPVSNSGRLKSRIIECSESWGIPVDVELIPNVDTELSHMERVVTGDSIILDECKSWLNLSRKIVDDYIQDAWIVDLH</sequence>
<dbReference type="InterPro" id="IPR007368">
    <property type="entry name" value="DUF434"/>
</dbReference>
<evidence type="ECO:0000313" key="4">
    <source>
        <dbReference type="Proteomes" id="UP000315343"/>
    </source>
</evidence>
<dbReference type="PANTHER" id="PTHR42252">
    <property type="entry name" value="DUF5616 DOMAIN-CONTAINING PROTEIN"/>
    <property type="match status" value="1"/>
</dbReference>
<dbReference type="InterPro" id="IPR041652">
    <property type="entry name" value="DUF5616"/>
</dbReference>
<dbReference type="Pfam" id="PF04256">
    <property type="entry name" value="DUF434"/>
    <property type="match status" value="1"/>
</dbReference>
<dbReference type="RefSeq" id="WP_246145396.1">
    <property type="nucleotide sequence ID" value="NZ_JAYFNS010000006.1"/>
</dbReference>
<reference evidence="3 4" key="1">
    <citation type="submission" date="2019-07" db="EMBL/GenBank/DDBJ databases">
        <title>Genomic Encyclopedia of Type Strains, Phase I: the one thousand microbial genomes (KMG-I) project.</title>
        <authorList>
            <person name="Kyrpides N."/>
        </authorList>
    </citation>
    <scope>NUCLEOTIDE SEQUENCE [LARGE SCALE GENOMIC DNA]</scope>
    <source>
        <strain evidence="3 4">DSM 13558</strain>
    </source>
</reference>
<name>A0A562JB63_9FIRM</name>
<feature type="domain" description="DUF5616" evidence="2">
    <location>
        <begin position="94"/>
        <end position="229"/>
    </location>
</feature>
<feature type="domain" description="DUF434" evidence="1">
    <location>
        <begin position="33"/>
        <end position="86"/>
    </location>
</feature>
<dbReference type="PANTHER" id="PTHR42252:SF1">
    <property type="entry name" value="DUF434 DOMAIN-CONTAINING PROTEIN"/>
    <property type="match status" value="1"/>
</dbReference>
<dbReference type="EMBL" id="VLKH01000004">
    <property type="protein sequence ID" value="TWH80422.1"/>
    <property type="molecule type" value="Genomic_DNA"/>
</dbReference>
<keyword evidence="4" id="KW-1185">Reference proteome</keyword>
<gene>
    <name evidence="3" type="ORF">LY60_01684</name>
</gene>
<evidence type="ECO:0000259" key="1">
    <source>
        <dbReference type="Pfam" id="PF04256"/>
    </source>
</evidence>
<accession>A0A562JB63</accession>
<evidence type="ECO:0000259" key="2">
    <source>
        <dbReference type="Pfam" id="PF18481"/>
    </source>
</evidence>